<protein>
    <submittedName>
        <fullName evidence="1">Uncharacterized protein</fullName>
    </submittedName>
</protein>
<evidence type="ECO:0000313" key="1">
    <source>
        <dbReference type="EMBL" id="MPC48790.1"/>
    </source>
</evidence>
<name>A0A5B7FM64_PORTR</name>
<dbReference type="Proteomes" id="UP000324222">
    <property type="component" value="Unassembled WGS sequence"/>
</dbReference>
<sequence>MCVITTVLTACCSNISVKAYQADSLEKAGEKKPSRSTSRSKSDYCREAAVGTVDCVETSSKLTWNW</sequence>
<reference evidence="1 2" key="1">
    <citation type="submission" date="2019-05" db="EMBL/GenBank/DDBJ databases">
        <title>Another draft genome of Portunus trituberculatus and its Hox gene families provides insights of decapod evolution.</title>
        <authorList>
            <person name="Jeong J.-H."/>
            <person name="Song I."/>
            <person name="Kim S."/>
            <person name="Choi T."/>
            <person name="Kim D."/>
            <person name="Ryu S."/>
            <person name="Kim W."/>
        </authorList>
    </citation>
    <scope>NUCLEOTIDE SEQUENCE [LARGE SCALE GENOMIC DNA]</scope>
    <source>
        <tissue evidence="1">Muscle</tissue>
    </source>
</reference>
<keyword evidence="2" id="KW-1185">Reference proteome</keyword>
<proteinExistence type="predicted"/>
<organism evidence="1 2">
    <name type="scientific">Portunus trituberculatus</name>
    <name type="common">Swimming crab</name>
    <name type="synonym">Neptunus trituberculatus</name>
    <dbReference type="NCBI Taxonomy" id="210409"/>
    <lineage>
        <taxon>Eukaryota</taxon>
        <taxon>Metazoa</taxon>
        <taxon>Ecdysozoa</taxon>
        <taxon>Arthropoda</taxon>
        <taxon>Crustacea</taxon>
        <taxon>Multicrustacea</taxon>
        <taxon>Malacostraca</taxon>
        <taxon>Eumalacostraca</taxon>
        <taxon>Eucarida</taxon>
        <taxon>Decapoda</taxon>
        <taxon>Pleocyemata</taxon>
        <taxon>Brachyura</taxon>
        <taxon>Eubrachyura</taxon>
        <taxon>Portunoidea</taxon>
        <taxon>Portunidae</taxon>
        <taxon>Portuninae</taxon>
        <taxon>Portunus</taxon>
    </lineage>
</organism>
<comment type="caution">
    <text evidence="1">The sequence shown here is derived from an EMBL/GenBank/DDBJ whole genome shotgun (WGS) entry which is preliminary data.</text>
</comment>
<evidence type="ECO:0000313" key="2">
    <source>
        <dbReference type="Proteomes" id="UP000324222"/>
    </source>
</evidence>
<dbReference type="EMBL" id="VSRR010008472">
    <property type="protein sequence ID" value="MPC48790.1"/>
    <property type="molecule type" value="Genomic_DNA"/>
</dbReference>
<accession>A0A5B7FM64</accession>
<dbReference type="AlphaFoldDB" id="A0A5B7FM64"/>
<gene>
    <name evidence="1" type="ORF">E2C01_042573</name>
</gene>